<dbReference type="InterPro" id="IPR008995">
    <property type="entry name" value="Mo/tungstate-bd_C_term_dom"/>
</dbReference>
<dbReference type="SMART" id="SM00382">
    <property type="entry name" value="AAA"/>
    <property type="match status" value="1"/>
</dbReference>
<accession>D6CNF5</accession>
<dbReference type="eggNOG" id="COG3842">
    <property type="taxonomic scope" value="Bacteria"/>
</dbReference>
<proteinExistence type="predicted"/>
<gene>
    <name evidence="6" type="ordered locus">THI_3498</name>
</gene>
<evidence type="ECO:0000256" key="1">
    <source>
        <dbReference type="ARBA" id="ARBA00022448"/>
    </source>
</evidence>
<protein>
    <submittedName>
        <fullName evidence="6">ABC transporter, ATPase components</fullName>
        <ecNumber evidence="6">3.6.3.29</ecNumber>
    </submittedName>
</protein>
<dbReference type="Proteomes" id="UP000002372">
    <property type="component" value="Chromosome"/>
</dbReference>
<name>D6CNF5_THIA3</name>
<keyword evidence="2" id="KW-0472">Membrane</keyword>
<keyword evidence="6" id="KW-0378">Hydrolase</keyword>
<dbReference type="InterPro" id="IPR003439">
    <property type="entry name" value="ABC_transporter-like_ATP-bd"/>
</dbReference>
<dbReference type="Pfam" id="PF00005">
    <property type="entry name" value="ABC_tran"/>
    <property type="match status" value="1"/>
</dbReference>
<dbReference type="Gene3D" id="3.40.50.300">
    <property type="entry name" value="P-loop containing nucleotide triphosphate hydrolases"/>
    <property type="match status" value="1"/>
</dbReference>
<evidence type="ECO:0000256" key="2">
    <source>
        <dbReference type="ARBA" id="ARBA00022475"/>
    </source>
</evidence>
<dbReference type="SUPFAM" id="SSF50331">
    <property type="entry name" value="MOP-like"/>
    <property type="match status" value="1"/>
</dbReference>
<evidence type="ECO:0000313" key="7">
    <source>
        <dbReference type="Proteomes" id="UP000002372"/>
    </source>
</evidence>
<reference key="1">
    <citation type="submission" date="2009-07" db="EMBL/GenBank/DDBJ databases">
        <authorList>
            <person name="Genoscope - CEA"/>
        </authorList>
    </citation>
    <scope>NUCLEOTIDE SEQUENCE</scope>
    <source>
        <strain>3As</strain>
    </source>
</reference>
<keyword evidence="2" id="KW-1003">Cell membrane</keyword>
<dbReference type="InterPro" id="IPR017871">
    <property type="entry name" value="ABC_transporter-like_CS"/>
</dbReference>
<feature type="domain" description="ABC transporter" evidence="5">
    <location>
        <begin position="7"/>
        <end position="232"/>
    </location>
</feature>
<dbReference type="SUPFAM" id="SSF52540">
    <property type="entry name" value="P-loop containing nucleoside triphosphate hydrolases"/>
    <property type="match status" value="1"/>
</dbReference>
<keyword evidence="3" id="KW-0547">Nucleotide-binding</keyword>
<dbReference type="GO" id="GO:0005524">
    <property type="term" value="F:ATP binding"/>
    <property type="evidence" value="ECO:0007669"/>
    <property type="project" value="UniProtKB-KW"/>
</dbReference>
<dbReference type="InterPro" id="IPR050093">
    <property type="entry name" value="ABC_SmlMolc_Importer"/>
</dbReference>
<dbReference type="EC" id="3.6.3.29" evidence="6"/>
<dbReference type="InterPro" id="IPR027417">
    <property type="entry name" value="P-loop_NTPase"/>
</dbReference>
<evidence type="ECO:0000256" key="3">
    <source>
        <dbReference type="ARBA" id="ARBA00022741"/>
    </source>
</evidence>
<evidence type="ECO:0000259" key="5">
    <source>
        <dbReference type="PROSITE" id="PS50893"/>
    </source>
</evidence>
<dbReference type="AlphaFoldDB" id="D6CNF5"/>
<sequence>MPEPCLNPLPDIMPSPASLHVNIQIRQPITLDVDFEVHGFTALLGSSGEGKSTVLKALAGLIPSQGPPFGALPPQRRPVGYLPQGYALFPHLRAWENVAYALGGALGSQRQAAVKLLQSVGLAQQTELRPAQLSGGQQQRVALARALARQPQVLLLDEPTSALDASTRDDIMAELVSRMHQLSMPALAATHDASLAAMSDWVVLLSGRQVIQQGPPAEVFAHPANQAAAALLGVRNRFTARVLRHAVERGLTLLQWEEGGLPLWAPLMASSEIGGLVDWAVSPDEVRLPPLKPGQSADLENPVSGQIEHLVVQGASATLAMRCGDARLWLRAPLRLIAHHGLRAGAPVVAHLRAEHLMCWPH</sequence>
<dbReference type="PROSITE" id="PS00211">
    <property type="entry name" value="ABC_TRANSPORTER_1"/>
    <property type="match status" value="1"/>
</dbReference>
<keyword evidence="4" id="KW-0067">ATP-binding</keyword>
<evidence type="ECO:0000313" key="6">
    <source>
        <dbReference type="EMBL" id="CAZ90083.1"/>
    </source>
</evidence>
<reference evidence="7" key="2">
    <citation type="journal article" date="2010" name="PLoS Genet.">
        <title>Structure, function, and evolution of the Thiomonas spp. genome.</title>
        <authorList>
            <person name="Arsene-Ploetze F."/>
            <person name="Koechler S."/>
            <person name="Marchal M."/>
            <person name="Coppee J.Y."/>
            <person name="Chandler M."/>
            <person name="Bonnefoy V."/>
            <person name="Brochier-Armanet C."/>
            <person name="Barakat M."/>
            <person name="Barbe V."/>
            <person name="Battaglia-Brunet F."/>
            <person name="Bruneel O."/>
            <person name="Bryan C.G."/>
            <person name="Cleiss-Arnold J."/>
            <person name="Cruveiller S."/>
            <person name="Erhardt M."/>
            <person name="Heinrich-Salmeron A."/>
            <person name="Hommais F."/>
            <person name="Joulian C."/>
            <person name="Krin E."/>
            <person name="Lieutaud A."/>
            <person name="Lievremont D."/>
            <person name="Michel C."/>
            <person name="Muller D."/>
            <person name="Ortet P."/>
            <person name="Proux C."/>
            <person name="Siguier P."/>
            <person name="Roche D."/>
            <person name="Rouy Z."/>
            <person name="Salvignol G."/>
            <person name="Slyemi D."/>
            <person name="Talla E."/>
            <person name="Weiss S."/>
            <person name="Weissenbach J."/>
            <person name="Medigue C."/>
            <person name="Bertin P.N."/>
        </authorList>
    </citation>
    <scope>NUCLEOTIDE SEQUENCE [LARGE SCALE GENOMIC DNA]</scope>
    <source>
        <strain evidence="7">DSM 22701 / CIP 110005 / 3As</strain>
    </source>
</reference>
<dbReference type="HOGENOM" id="CLU_000604_1_1_4"/>
<evidence type="ECO:0000256" key="4">
    <source>
        <dbReference type="ARBA" id="ARBA00022840"/>
    </source>
</evidence>
<dbReference type="PANTHER" id="PTHR42781">
    <property type="entry name" value="SPERMIDINE/PUTRESCINE IMPORT ATP-BINDING PROTEIN POTA"/>
    <property type="match status" value="1"/>
</dbReference>
<dbReference type="PANTHER" id="PTHR42781:SF4">
    <property type="entry name" value="SPERMIDINE_PUTRESCINE IMPORT ATP-BINDING PROTEIN POTA"/>
    <property type="match status" value="1"/>
</dbReference>
<dbReference type="InterPro" id="IPR003593">
    <property type="entry name" value="AAA+_ATPase"/>
</dbReference>
<dbReference type="GO" id="GO:0016887">
    <property type="term" value="F:ATP hydrolysis activity"/>
    <property type="evidence" value="ECO:0007669"/>
    <property type="project" value="InterPro"/>
</dbReference>
<dbReference type="EMBL" id="FP475956">
    <property type="protein sequence ID" value="CAZ90083.1"/>
    <property type="molecule type" value="Genomic_DNA"/>
</dbReference>
<organism evidence="6 7">
    <name type="scientific">Thiomonas arsenitoxydans (strain DSM 22701 / CIP 110005 / 3As)</name>
    <dbReference type="NCBI Taxonomy" id="426114"/>
    <lineage>
        <taxon>Bacteria</taxon>
        <taxon>Pseudomonadati</taxon>
        <taxon>Pseudomonadota</taxon>
        <taxon>Betaproteobacteria</taxon>
        <taxon>Burkholderiales</taxon>
        <taxon>Thiomonas</taxon>
    </lineage>
</organism>
<keyword evidence="1" id="KW-0813">Transport</keyword>
<dbReference type="PROSITE" id="PS50893">
    <property type="entry name" value="ABC_TRANSPORTER_2"/>
    <property type="match status" value="1"/>
</dbReference>
<dbReference type="KEGG" id="thi:THI_3498"/>